<dbReference type="PRINTS" id="PR00452">
    <property type="entry name" value="SH3DOMAIN"/>
</dbReference>
<feature type="repeat" description="WD" evidence="19">
    <location>
        <begin position="304"/>
        <end position="336"/>
    </location>
</feature>
<evidence type="ECO:0000256" key="6">
    <source>
        <dbReference type="ARBA" id="ARBA00022490"/>
    </source>
</evidence>
<keyword evidence="12" id="KW-0965">Cell junction</keyword>
<dbReference type="EMBL" id="BEZZ01000180">
    <property type="protein sequence ID" value="GCC27854.1"/>
    <property type="molecule type" value="Genomic_DNA"/>
</dbReference>
<feature type="compositionally biased region" description="Basic residues" evidence="20">
    <location>
        <begin position="797"/>
        <end position="808"/>
    </location>
</feature>
<keyword evidence="11" id="KW-0970">Cilium biogenesis/degradation</keyword>
<keyword evidence="8 19" id="KW-0853">WD repeat</keyword>
<dbReference type="Pfam" id="PF00400">
    <property type="entry name" value="WD40"/>
    <property type="match status" value="4"/>
</dbReference>
<keyword evidence="15" id="KW-0966">Cell projection</keyword>
<dbReference type="GO" id="GO:0005814">
    <property type="term" value="C:centriole"/>
    <property type="evidence" value="ECO:0007669"/>
    <property type="project" value="UniProtKB-SubCell"/>
</dbReference>
<dbReference type="Gene3D" id="2.130.10.10">
    <property type="entry name" value="YVTN repeat-like/Quinoprotein amine dehydrogenase"/>
    <property type="match status" value="1"/>
</dbReference>
<evidence type="ECO:0000256" key="7">
    <source>
        <dbReference type="ARBA" id="ARBA00022553"/>
    </source>
</evidence>
<evidence type="ECO:0000256" key="17">
    <source>
        <dbReference type="ARBA" id="ARBA00071144"/>
    </source>
</evidence>
<keyword evidence="6" id="KW-0963">Cytoplasm</keyword>
<dbReference type="PANTHER" id="PTHR44499:SF1">
    <property type="entry name" value="JOUBERIN"/>
    <property type="match status" value="1"/>
</dbReference>
<dbReference type="GO" id="GO:0030154">
    <property type="term" value="P:cell differentiation"/>
    <property type="evidence" value="ECO:0007669"/>
    <property type="project" value="UniProtKB-KW"/>
</dbReference>
<evidence type="ECO:0000256" key="3">
    <source>
        <dbReference type="ARBA" id="ARBA00004536"/>
    </source>
</evidence>
<proteinExistence type="predicted"/>
<dbReference type="OMA" id="KSVIPEW"/>
<dbReference type="PANTHER" id="PTHR44499">
    <property type="entry name" value="JOUBERIN"/>
    <property type="match status" value="1"/>
</dbReference>
<evidence type="ECO:0000256" key="13">
    <source>
        <dbReference type="ARBA" id="ARBA00023069"/>
    </source>
</evidence>
<protein>
    <recommendedName>
        <fullName evidence="17">Jouberin</fullName>
    </recommendedName>
</protein>
<evidence type="ECO:0000256" key="11">
    <source>
        <dbReference type="ARBA" id="ARBA00022794"/>
    </source>
</evidence>
<dbReference type="InterPro" id="IPR015943">
    <property type="entry name" value="WD40/YVTN_repeat-like_dom_sf"/>
</dbReference>
<dbReference type="SMART" id="SM00320">
    <property type="entry name" value="WD40"/>
    <property type="match status" value="7"/>
</dbReference>
<dbReference type="Proteomes" id="UP000287033">
    <property type="component" value="Unassembled WGS sequence"/>
</dbReference>
<dbReference type="AlphaFoldDB" id="A0A401SBW8"/>
<dbReference type="PROSITE" id="PS50082">
    <property type="entry name" value="WD_REPEATS_2"/>
    <property type="match status" value="4"/>
</dbReference>
<comment type="caution">
    <text evidence="22">The sequence shown here is derived from an EMBL/GenBank/DDBJ whole genome shotgun (WGS) entry which is preliminary data.</text>
</comment>
<feature type="compositionally biased region" description="Basic residues" evidence="20">
    <location>
        <begin position="837"/>
        <end position="846"/>
    </location>
</feature>
<keyword evidence="9" id="KW-0677">Repeat</keyword>
<dbReference type="STRING" id="137246.A0A401SBW8"/>
<feature type="domain" description="SH3" evidence="21">
    <location>
        <begin position="677"/>
        <end position="737"/>
    </location>
</feature>
<evidence type="ECO:0000256" key="1">
    <source>
        <dbReference type="ARBA" id="ARBA00004114"/>
    </source>
</evidence>
<evidence type="ECO:0000256" key="14">
    <source>
        <dbReference type="ARBA" id="ARBA00023212"/>
    </source>
</evidence>
<dbReference type="PRINTS" id="PR00320">
    <property type="entry name" value="GPROTEINBRPT"/>
</dbReference>
<keyword evidence="10" id="KW-0221">Differentiation</keyword>
<keyword evidence="13" id="KW-0969">Cilium</keyword>
<evidence type="ECO:0000313" key="23">
    <source>
        <dbReference type="Proteomes" id="UP000287033"/>
    </source>
</evidence>
<name>A0A401SBW8_CHIPU</name>
<dbReference type="GO" id="GO:0044458">
    <property type="term" value="P:motile cilium assembly"/>
    <property type="evidence" value="ECO:0007669"/>
    <property type="project" value="TreeGrafter"/>
</dbReference>
<evidence type="ECO:0000256" key="16">
    <source>
        <dbReference type="ARBA" id="ARBA00058395"/>
    </source>
</evidence>
<evidence type="ECO:0000256" key="15">
    <source>
        <dbReference type="ARBA" id="ARBA00023273"/>
    </source>
</evidence>
<evidence type="ECO:0000256" key="9">
    <source>
        <dbReference type="ARBA" id="ARBA00022737"/>
    </source>
</evidence>
<keyword evidence="14" id="KW-0206">Cytoskeleton</keyword>
<dbReference type="InterPro" id="IPR052803">
    <property type="entry name" value="Cilium-Associated_Jouberin"/>
</dbReference>
<evidence type="ECO:0000313" key="22">
    <source>
        <dbReference type="EMBL" id="GCC27854.1"/>
    </source>
</evidence>
<dbReference type="CDD" id="cd11812">
    <property type="entry name" value="SH3_AHI-1"/>
    <property type="match status" value="1"/>
</dbReference>
<keyword evidence="7" id="KW-0597">Phosphoprotein</keyword>
<keyword evidence="4 18" id="KW-0728">SH3 domain</keyword>
<evidence type="ECO:0000256" key="4">
    <source>
        <dbReference type="ARBA" id="ARBA00022443"/>
    </source>
</evidence>
<gene>
    <name evidence="22" type="ORF">chiPu_0006280</name>
</gene>
<dbReference type="SUPFAM" id="SSF50044">
    <property type="entry name" value="SH3-domain"/>
    <property type="match status" value="1"/>
</dbReference>
<sequence length="862" mass="96304">MDSPSSLLFFEILEFVSMDEAKANYATQSSEGGWRKIAWAFLKLVGANGVLNIDRKLRLQLYYPPVKIKKLSNSIDVFEWWKKRPWNHYPSTLYITVKGLRLPQNVNPSVRSMMAVQREQGTISFNDLQTELAQGAVSSTLDYQKLDLLKWTRLPGQVCRIPNKLLLSFRGGQTGCYFIQFSHDGRNLAASCADRKGHFIMVYEIPSGHLLGELNGHFNIVYSLCWSNDDKTILSASSDGTVRVWNTENYQSPAEKILPHPSFIYTAKYHPFVQYLVVTGGYDSIVRVWNINVNEVNGQLLQEFDGHKSFINTLCFDAEGLRMFSGDSSGLVIFWSTVVNQSSPESLVQQWTIAENIMQNDLKGVPINHLEVHPNGRRLLIHARDSTLRVMDLRVLAAKKYTGATNYREQLYSTFTPCGTFLFSGSEDGICYVWNSETGDQVAMYSDLNYTSAVRDVAFHPHEHMVAFCAFGPNQPILVFMYDQKVAQMEAETMKEVCKANLKSGSTSTPKGPRIFSSTFDNSFDSSTVYNGSFSSISHSSRISMKMQKVKQKLDTVMESVQQSISETDFANQGVVPMMSLDMTWDSSFSSVGSYYYNSTRSNLLLPAPSLLSPHSKLMLPTTVGAQLLSQQSLTSQAGGFSPVGHRFGRAPSVKLEKTCEKSTISSIKVEADSNAPVEESVVALYDYTANRSDELTIQRFDIIQVLYKDNASWWFGRLANGKQGYFPANYVANERIPDETEQNRQSTSPMAAYEGGATEEKSPTPTQMSAVISKSGELKLISEHDTDTESPVKPASQKKKNKKKKQKAAAQSLSETASTSSLIVAESEYKIDSGIARKKTKKKPVKDHYPTGGINDAFEQD</sequence>
<dbReference type="PROSITE" id="PS50002">
    <property type="entry name" value="SH3"/>
    <property type="match status" value="1"/>
</dbReference>
<evidence type="ECO:0000256" key="2">
    <source>
        <dbReference type="ARBA" id="ARBA00004120"/>
    </source>
</evidence>
<feature type="compositionally biased region" description="Polar residues" evidence="20">
    <location>
        <begin position="813"/>
        <end position="823"/>
    </location>
</feature>
<dbReference type="FunFam" id="2.130.10.10:FF:000112">
    <property type="entry name" value="jouberin isoform X2"/>
    <property type="match status" value="1"/>
</dbReference>
<dbReference type="InterPro" id="IPR001680">
    <property type="entry name" value="WD40_rpt"/>
</dbReference>
<reference evidence="22 23" key="1">
    <citation type="journal article" date="2018" name="Nat. Ecol. Evol.">
        <title>Shark genomes provide insights into elasmobranch evolution and the origin of vertebrates.</title>
        <authorList>
            <person name="Hara Y"/>
            <person name="Yamaguchi K"/>
            <person name="Onimaru K"/>
            <person name="Kadota M"/>
            <person name="Koyanagi M"/>
            <person name="Keeley SD"/>
            <person name="Tatsumi K"/>
            <person name="Tanaka K"/>
            <person name="Motone F"/>
            <person name="Kageyama Y"/>
            <person name="Nozu R"/>
            <person name="Adachi N"/>
            <person name="Nishimura O"/>
            <person name="Nakagawa R"/>
            <person name="Tanegashima C"/>
            <person name="Kiyatake I"/>
            <person name="Matsumoto R"/>
            <person name="Murakumo K"/>
            <person name="Nishida K"/>
            <person name="Terakita A"/>
            <person name="Kuratani S"/>
            <person name="Sato K"/>
            <person name="Hyodo S Kuraku.S."/>
        </authorList>
    </citation>
    <scope>NUCLEOTIDE SEQUENCE [LARGE SCALE GENOMIC DNA]</scope>
</reference>
<dbReference type="PROSITE" id="PS50294">
    <property type="entry name" value="WD_REPEATS_REGION"/>
    <property type="match status" value="1"/>
</dbReference>
<evidence type="ECO:0000256" key="19">
    <source>
        <dbReference type="PROSITE-ProRule" id="PRU00221"/>
    </source>
</evidence>
<dbReference type="InterPro" id="IPR019775">
    <property type="entry name" value="WD40_repeat_CS"/>
</dbReference>
<evidence type="ECO:0000256" key="8">
    <source>
        <dbReference type="ARBA" id="ARBA00022574"/>
    </source>
</evidence>
<dbReference type="Pfam" id="PF00018">
    <property type="entry name" value="SH3_1"/>
    <property type="match status" value="1"/>
</dbReference>
<dbReference type="CDD" id="cd00200">
    <property type="entry name" value="WD40"/>
    <property type="match status" value="1"/>
</dbReference>
<dbReference type="InterPro" id="IPR001452">
    <property type="entry name" value="SH3_domain"/>
</dbReference>
<dbReference type="PROSITE" id="PS00678">
    <property type="entry name" value="WD_REPEATS_1"/>
    <property type="match status" value="2"/>
</dbReference>
<comment type="function">
    <text evidence="16">Involved in vesicle trafficking and required for ciliogenesis, formation of primary non-motile cilium, and recruitment of RAB8A to the basal body of primary cilium. Component of the tectonic-like complex, a complex localized at the transition zone of primary cilia and acting as a barrier that prevents diffusion of transmembrane proteins between the cilia and plasma membranes. Involved in neuronal differentiation. As a positive modulator of classical Wnt signaling, may play a crucial role in ciliary signaling during cerebellum embryonic development.</text>
</comment>
<dbReference type="FunFam" id="2.30.30.40:FF:000132">
    <property type="entry name" value="jouberin isoform X2"/>
    <property type="match status" value="1"/>
</dbReference>
<evidence type="ECO:0000256" key="12">
    <source>
        <dbReference type="ARBA" id="ARBA00022949"/>
    </source>
</evidence>
<dbReference type="InterPro" id="IPR035832">
    <property type="entry name" value="AHI1_SH3"/>
</dbReference>
<dbReference type="GO" id="GO:0036064">
    <property type="term" value="C:ciliary basal body"/>
    <property type="evidence" value="ECO:0007669"/>
    <property type="project" value="TreeGrafter"/>
</dbReference>
<evidence type="ECO:0000256" key="18">
    <source>
        <dbReference type="PROSITE-ProRule" id="PRU00192"/>
    </source>
</evidence>
<dbReference type="InterPro" id="IPR036322">
    <property type="entry name" value="WD40_repeat_dom_sf"/>
</dbReference>
<dbReference type="Gene3D" id="2.30.30.40">
    <property type="entry name" value="SH3 Domains"/>
    <property type="match status" value="1"/>
</dbReference>
<feature type="region of interest" description="Disordered" evidence="20">
    <location>
        <begin position="737"/>
        <end position="770"/>
    </location>
</feature>
<comment type="subcellular location">
    <subcellularLocation>
        <location evidence="3">Cell junction</location>
        <location evidence="3">Adherens junction</location>
    </subcellularLocation>
    <subcellularLocation>
        <location evidence="2">Cytoplasm</location>
        <location evidence="2">Cytoskeleton</location>
        <location evidence="2">Cilium basal body</location>
    </subcellularLocation>
    <subcellularLocation>
        <location evidence="1">Cytoplasm</location>
        <location evidence="1">Cytoskeleton</location>
        <location evidence="1">Microtubule organizing center</location>
        <location evidence="1">Centrosome</location>
        <location evidence="1">Centriole</location>
    </subcellularLocation>
</comment>
<evidence type="ECO:0000259" key="21">
    <source>
        <dbReference type="PROSITE" id="PS50002"/>
    </source>
</evidence>
<dbReference type="InterPro" id="IPR020472">
    <property type="entry name" value="WD40_PAC1"/>
</dbReference>
<feature type="repeat" description="WD" evidence="19">
    <location>
        <begin position="415"/>
        <end position="444"/>
    </location>
</feature>
<feature type="repeat" description="WD" evidence="19">
    <location>
        <begin position="214"/>
        <end position="255"/>
    </location>
</feature>
<dbReference type="SMART" id="SM00326">
    <property type="entry name" value="SH3"/>
    <property type="match status" value="1"/>
</dbReference>
<accession>A0A401SBW8</accession>
<feature type="repeat" description="WD" evidence="19">
    <location>
        <begin position="257"/>
        <end position="299"/>
    </location>
</feature>
<dbReference type="SUPFAM" id="SSF50978">
    <property type="entry name" value="WD40 repeat-like"/>
    <property type="match status" value="1"/>
</dbReference>
<keyword evidence="23" id="KW-1185">Reference proteome</keyword>
<evidence type="ECO:0000256" key="20">
    <source>
        <dbReference type="SAM" id="MobiDB-lite"/>
    </source>
</evidence>
<evidence type="ECO:0000256" key="10">
    <source>
        <dbReference type="ARBA" id="ARBA00022782"/>
    </source>
</evidence>
<organism evidence="22 23">
    <name type="scientific">Chiloscyllium punctatum</name>
    <name type="common">Brownbanded bambooshark</name>
    <name type="synonym">Hemiscyllium punctatum</name>
    <dbReference type="NCBI Taxonomy" id="137246"/>
    <lineage>
        <taxon>Eukaryota</taxon>
        <taxon>Metazoa</taxon>
        <taxon>Chordata</taxon>
        <taxon>Craniata</taxon>
        <taxon>Vertebrata</taxon>
        <taxon>Chondrichthyes</taxon>
        <taxon>Elasmobranchii</taxon>
        <taxon>Galeomorphii</taxon>
        <taxon>Galeoidea</taxon>
        <taxon>Orectolobiformes</taxon>
        <taxon>Hemiscylliidae</taxon>
        <taxon>Chiloscyllium</taxon>
    </lineage>
</organism>
<feature type="region of interest" description="Disordered" evidence="20">
    <location>
        <begin position="783"/>
        <end position="862"/>
    </location>
</feature>
<dbReference type="GO" id="GO:0005912">
    <property type="term" value="C:adherens junction"/>
    <property type="evidence" value="ECO:0007669"/>
    <property type="project" value="UniProtKB-SubCell"/>
</dbReference>
<evidence type="ECO:0000256" key="5">
    <source>
        <dbReference type="ARBA" id="ARBA00022473"/>
    </source>
</evidence>
<dbReference type="InterPro" id="IPR036028">
    <property type="entry name" value="SH3-like_dom_sf"/>
</dbReference>
<keyword evidence="5" id="KW-0217">Developmental protein</keyword>
<dbReference type="OrthoDB" id="2096344at2759"/>